<gene>
    <name evidence="2" type="ORF">EDC14_1001264</name>
</gene>
<comment type="caution">
    <text evidence="2">The sequence shown here is derived from an EMBL/GenBank/DDBJ whole genome shotgun (WGS) entry which is preliminary data.</text>
</comment>
<feature type="transmembrane region" description="Helical" evidence="1">
    <location>
        <begin position="147"/>
        <end position="166"/>
    </location>
</feature>
<feature type="transmembrane region" description="Helical" evidence="1">
    <location>
        <begin position="116"/>
        <end position="141"/>
    </location>
</feature>
<dbReference type="AlphaFoldDB" id="A0A4R1SC16"/>
<keyword evidence="1" id="KW-0812">Transmembrane</keyword>
<proteinExistence type="predicted"/>
<organism evidence="2 3">
    <name type="scientific">Hydrogenispora ethanolica</name>
    <dbReference type="NCBI Taxonomy" id="1082276"/>
    <lineage>
        <taxon>Bacteria</taxon>
        <taxon>Bacillati</taxon>
        <taxon>Bacillota</taxon>
        <taxon>Hydrogenispora</taxon>
    </lineage>
</organism>
<protein>
    <submittedName>
        <fullName evidence="2">ABC-2 family transporter</fullName>
    </submittedName>
</protein>
<sequence>MRNCRSRLAIAGRIAGRGIRAALLGFGLYGVTCAGALLAVLATGVHLGALAENGLLVIANPLNFPFYMVTVLSAMYLAVIAAISISRERERGTLEVLFYGPVDPVSLMIAKFLEPVGIYGLILAMDAVILAGFGSATGFGFPGEAGLAMLLALAPLSCMIALGLLLSALTARIRGSVLALVAILFGLLIIQWGDTVVNGLENLPPALVPAKALLSLAAGLLSWVSPFAYLSRGWAAIETADPGAALLVLAGSLAYTLILLALAVLSLRVKGVRTR</sequence>
<dbReference type="GO" id="GO:0140359">
    <property type="term" value="F:ABC-type transporter activity"/>
    <property type="evidence" value="ECO:0007669"/>
    <property type="project" value="InterPro"/>
</dbReference>
<feature type="transmembrane region" description="Helical" evidence="1">
    <location>
        <begin position="21"/>
        <end position="44"/>
    </location>
</feature>
<dbReference type="EMBL" id="SLUN01000001">
    <property type="protein sequence ID" value="TCL76979.1"/>
    <property type="molecule type" value="Genomic_DNA"/>
</dbReference>
<reference evidence="2 3" key="1">
    <citation type="submission" date="2019-03" db="EMBL/GenBank/DDBJ databases">
        <title>Genomic Encyclopedia of Type Strains, Phase IV (KMG-IV): sequencing the most valuable type-strain genomes for metagenomic binning, comparative biology and taxonomic classification.</title>
        <authorList>
            <person name="Goeker M."/>
        </authorList>
    </citation>
    <scope>NUCLEOTIDE SEQUENCE [LARGE SCALE GENOMIC DNA]</scope>
    <source>
        <strain evidence="2 3">LX-B</strain>
    </source>
</reference>
<feature type="transmembrane region" description="Helical" evidence="1">
    <location>
        <begin position="173"/>
        <end position="192"/>
    </location>
</feature>
<feature type="transmembrane region" description="Helical" evidence="1">
    <location>
        <begin position="243"/>
        <end position="265"/>
    </location>
</feature>
<dbReference type="GO" id="GO:0005886">
    <property type="term" value="C:plasma membrane"/>
    <property type="evidence" value="ECO:0007669"/>
    <property type="project" value="UniProtKB-SubCell"/>
</dbReference>
<keyword evidence="1" id="KW-1133">Transmembrane helix</keyword>
<dbReference type="Proteomes" id="UP000295008">
    <property type="component" value="Unassembled WGS sequence"/>
</dbReference>
<evidence type="ECO:0000313" key="2">
    <source>
        <dbReference type="EMBL" id="TCL76979.1"/>
    </source>
</evidence>
<feature type="transmembrane region" description="Helical" evidence="1">
    <location>
        <begin position="64"/>
        <end position="85"/>
    </location>
</feature>
<name>A0A4R1SC16_HYDET</name>
<evidence type="ECO:0000313" key="3">
    <source>
        <dbReference type="Proteomes" id="UP000295008"/>
    </source>
</evidence>
<evidence type="ECO:0000256" key="1">
    <source>
        <dbReference type="SAM" id="Phobius"/>
    </source>
</evidence>
<dbReference type="Pfam" id="PF12679">
    <property type="entry name" value="ABC2_membrane_2"/>
    <property type="match status" value="1"/>
</dbReference>
<feature type="transmembrane region" description="Helical" evidence="1">
    <location>
        <begin position="212"/>
        <end position="231"/>
    </location>
</feature>
<keyword evidence="3" id="KW-1185">Reference proteome</keyword>
<accession>A0A4R1SC16</accession>
<keyword evidence="1" id="KW-0472">Membrane</keyword>